<dbReference type="PATRIC" id="fig|595434.4.peg.1741"/>
<name>A0A0J1BHJ4_RHOIS</name>
<sequence>MYDASRFERAFVSPALPLDVAMLILSHIRTGFLSDVAVPPFRGAI</sequence>
<organism evidence="1 2">
    <name type="scientific">Rhodopirellula islandica</name>
    <dbReference type="NCBI Taxonomy" id="595434"/>
    <lineage>
        <taxon>Bacteria</taxon>
        <taxon>Pseudomonadati</taxon>
        <taxon>Planctomycetota</taxon>
        <taxon>Planctomycetia</taxon>
        <taxon>Pirellulales</taxon>
        <taxon>Pirellulaceae</taxon>
        <taxon>Rhodopirellula</taxon>
    </lineage>
</organism>
<gene>
    <name evidence="1" type="ORF">RISK_001819</name>
</gene>
<dbReference type="Proteomes" id="UP000036367">
    <property type="component" value="Unassembled WGS sequence"/>
</dbReference>
<protein>
    <submittedName>
        <fullName evidence="1">Uncharacterized protein</fullName>
    </submittedName>
</protein>
<comment type="caution">
    <text evidence="1">The sequence shown here is derived from an EMBL/GenBank/DDBJ whole genome shotgun (WGS) entry which is preliminary data.</text>
</comment>
<accession>A0A0J1BHJ4</accession>
<reference evidence="1" key="1">
    <citation type="submission" date="2015-05" db="EMBL/GenBank/DDBJ databases">
        <title>Permanent draft genome of Rhodopirellula islandicus K833.</title>
        <authorList>
            <person name="Kizina J."/>
            <person name="Richter M."/>
            <person name="Glockner F.O."/>
            <person name="Harder J."/>
        </authorList>
    </citation>
    <scope>NUCLEOTIDE SEQUENCE [LARGE SCALE GENOMIC DNA]</scope>
    <source>
        <strain evidence="1">K833</strain>
    </source>
</reference>
<evidence type="ECO:0000313" key="2">
    <source>
        <dbReference type="Proteomes" id="UP000036367"/>
    </source>
</evidence>
<dbReference type="EMBL" id="LECT01000016">
    <property type="protein sequence ID" value="KLU05968.1"/>
    <property type="molecule type" value="Genomic_DNA"/>
</dbReference>
<proteinExistence type="predicted"/>
<dbReference type="AlphaFoldDB" id="A0A0J1BHJ4"/>
<evidence type="ECO:0000313" key="1">
    <source>
        <dbReference type="EMBL" id="KLU05968.1"/>
    </source>
</evidence>
<dbReference type="STRING" id="595434.RISK_001819"/>
<keyword evidence="2" id="KW-1185">Reference proteome</keyword>